<keyword evidence="4" id="KW-1185">Reference proteome</keyword>
<reference evidence="3 4" key="1">
    <citation type="journal article" date="2012" name="Int. J. Syst. Evol. Microbiol.">
        <title>Flammeovirga pacifica sp. nov., isolated from deep-sea sediment.</title>
        <authorList>
            <person name="Xu H."/>
            <person name="Fu Y."/>
            <person name="Yang N."/>
            <person name="Ding Z."/>
            <person name="Lai Q."/>
            <person name="Zeng R."/>
        </authorList>
    </citation>
    <scope>NUCLEOTIDE SEQUENCE [LARGE SCALE GENOMIC DNA]</scope>
    <source>
        <strain evidence="4">DSM 24597 / LMG 26175 / WPAGA1</strain>
    </source>
</reference>
<keyword evidence="1" id="KW-1133">Transmembrane helix</keyword>
<dbReference type="CDD" id="cd12797">
    <property type="entry name" value="M23_peptidase"/>
    <property type="match status" value="1"/>
</dbReference>
<keyword evidence="1" id="KW-0472">Membrane</keyword>
<dbReference type="STRING" id="915059.NH26_15455"/>
<keyword evidence="1" id="KW-0812">Transmembrane</keyword>
<dbReference type="GO" id="GO:0004222">
    <property type="term" value="F:metalloendopeptidase activity"/>
    <property type="evidence" value="ECO:0007669"/>
    <property type="project" value="TreeGrafter"/>
</dbReference>
<dbReference type="Gene3D" id="2.70.70.10">
    <property type="entry name" value="Glucose Permease (Domain IIA)"/>
    <property type="match status" value="1"/>
</dbReference>
<dbReference type="InterPro" id="IPR016047">
    <property type="entry name" value="M23ase_b-sheet_dom"/>
</dbReference>
<evidence type="ECO:0000313" key="3">
    <source>
        <dbReference type="EMBL" id="OHX67647.1"/>
    </source>
</evidence>
<dbReference type="Proteomes" id="UP000179797">
    <property type="component" value="Unassembled WGS sequence"/>
</dbReference>
<protein>
    <submittedName>
        <fullName evidence="3">Peptidase M23</fullName>
    </submittedName>
</protein>
<proteinExistence type="predicted"/>
<dbReference type="InterPro" id="IPR050570">
    <property type="entry name" value="Cell_wall_metabolism_enzyme"/>
</dbReference>
<evidence type="ECO:0000313" key="4">
    <source>
        <dbReference type="Proteomes" id="UP000179797"/>
    </source>
</evidence>
<comment type="caution">
    <text evidence="3">The sequence shown here is derived from an EMBL/GenBank/DDBJ whole genome shotgun (WGS) entry which is preliminary data.</text>
</comment>
<dbReference type="PANTHER" id="PTHR21666">
    <property type="entry name" value="PEPTIDASE-RELATED"/>
    <property type="match status" value="1"/>
</dbReference>
<feature type="domain" description="M23ase beta-sheet core" evidence="2">
    <location>
        <begin position="201"/>
        <end position="297"/>
    </location>
</feature>
<dbReference type="EMBL" id="JRYR02000001">
    <property type="protein sequence ID" value="OHX67647.1"/>
    <property type="molecule type" value="Genomic_DNA"/>
</dbReference>
<evidence type="ECO:0000259" key="2">
    <source>
        <dbReference type="Pfam" id="PF01551"/>
    </source>
</evidence>
<dbReference type="PANTHER" id="PTHR21666:SF286">
    <property type="entry name" value="LIPOPROTEIN NLPD"/>
    <property type="match status" value="1"/>
</dbReference>
<dbReference type="FunFam" id="2.70.70.10:FF:000006">
    <property type="entry name" value="M23 family peptidase"/>
    <property type="match status" value="1"/>
</dbReference>
<sequence length="326" mass="37242">MAKIKYYYDTETCRYERVKTSPLDMFVNITGLLFACSLFGFFFSAIYIKYFPSAEEARLRKENADLLYAHKLLQKEVDESKRVLIALQDRDDKIYRVIFEAEPIPKEIRQAGTGGSQKYQDLLDKKLARQDMILSTLSQIDNLKRQMYVQTKSYDEIVDLALNKSKMLAAIPAIQPVDNKDLKRLASGFGMRIHPILKVKKMHAGIDFSAPKGTAIYSTGDGKVIKARKSNRGYGWEIEVDHGFGYVTKYAHMSKFYVKRGQKVFRGQKIGEVGSTGSSTAPHLHYEVIHKKRKVNPIRYFSKDVTADQYATLLEKASVENQSLGY</sequence>
<name>A0A1S1Z339_FLAPC</name>
<gene>
    <name evidence="3" type="ORF">NH26_15455</name>
</gene>
<feature type="transmembrane region" description="Helical" evidence="1">
    <location>
        <begin position="25"/>
        <end position="48"/>
    </location>
</feature>
<dbReference type="SUPFAM" id="SSF51261">
    <property type="entry name" value="Duplicated hybrid motif"/>
    <property type="match status" value="1"/>
</dbReference>
<dbReference type="Pfam" id="PF01551">
    <property type="entry name" value="Peptidase_M23"/>
    <property type="match status" value="1"/>
</dbReference>
<dbReference type="AlphaFoldDB" id="A0A1S1Z339"/>
<dbReference type="OrthoDB" id="9810477at2"/>
<dbReference type="InterPro" id="IPR011055">
    <property type="entry name" value="Dup_hybrid_motif"/>
</dbReference>
<evidence type="ECO:0000256" key="1">
    <source>
        <dbReference type="SAM" id="Phobius"/>
    </source>
</evidence>
<dbReference type="RefSeq" id="WP_044227560.1">
    <property type="nucleotide sequence ID" value="NZ_JRYR02000001.1"/>
</dbReference>
<accession>A0A1S1Z339</accession>
<organism evidence="3 4">
    <name type="scientific">Flammeovirga pacifica</name>
    <dbReference type="NCBI Taxonomy" id="915059"/>
    <lineage>
        <taxon>Bacteria</taxon>
        <taxon>Pseudomonadati</taxon>
        <taxon>Bacteroidota</taxon>
        <taxon>Cytophagia</taxon>
        <taxon>Cytophagales</taxon>
        <taxon>Flammeovirgaceae</taxon>
        <taxon>Flammeovirga</taxon>
    </lineage>
</organism>